<dbReference type="STRING" id="317018.AVL63_08585"/>
<accession>A0A0W8IKD4</accession>
<evidence type="ECO:0000313" key="2">
    <source>
        <dbReference type="Proteomes" id="UP000054023"/>
    </source>
</evidence>
<dbReference type="Proteomes" id="UP000054023">
    <property type="component" value="Unassembled WGS sequence"/>
</dbReference>
<proteinExistence type="predicted"/>
<dbReference type="EMBL" id="LQBM01000001">
    <property type="protein sequence ID" value="KUG60425.1"/>
    <property type="molecule type" value="Genomic_DNA"/>
</dbReference>
<comment type="caution">
    <text evidence="1">The sequence shown here is derived from an EMBL/GenBank/DDBJ whole genome shotgun (WGS) entry which is preliminary data.</text>
</comment>
<gene>
    <name evidence="1" type="ORF">AVL63_08585</name>
</gene>
<name>A0A0W8IKD4_9MICC</name>
<reference evidence="2" key="1">
    <citation type="submission" date="2015-12" db="EMBL/GenBank/DDBJ databases">
        <authorList>
            <person name="Nair G.R."/>
            <person name="Kaur G."/>
            <person name="Mayilraj S."/>
        </authorList>
    </citation>
    <scope>NUCLEOTIDE SEQUENCE [LARGE SCALE GENOMIC DNA]</scope>
    <source>
        <strain evidence="2">CD08_7</strain>
    </source>
</reference>
<evidence type="ECO:0000313" key="1">
    <source>
        <dbReference type="EMBL" id="KUG60425.1"/>
    </source>
</evidence>
<protein>
    <submittedName>
        <fullName evidence="1">Uncharacterized protein</fullName>
    </submittedName>
</protein>
<keyword evidence="2" id="KW-1185">Reference proteome</keyword>
<organism evidence="1 2">
    <name type="scientific">Nesterenkonia jeotgali</name>
    <dbReference type="NCBI Taxonomy" id="317018"/>
    <lineage>
        <taxon>Bacteria</taxon>
        <taxon>Bacillati</taxon>
        <taxon>Actinomycetota</taxon>
        <taxon>Actinomycetes</taxon>
        <taxon>Micrococcales</taxon>
        <taxon>Micrococcaceae</taxon>
        <taxon>Nesterenkonia</taxon>
    </lineage>
</organism>
<sequence>MSLKNTALSIPRSPWSQPLVGGTLTLIPGRKYPAWLRHGMTWGSTAAVVALVAVPGLGSKALKSTSVQEEPAADVQLSPKARAGYAAMAGASMYGMWRFGWWFDEASEQTLRKLGVPRPRVVLGVAVAASYHFTDDRRHGDSRT</sequence>
<dbReference type="AlphaFoldDB" id="A0A0W8IKD4"/>